<name>A0A922I671_DERFA</name>
<proteinExistence type="predicted"/>
<accession>A0A922I671</accession>
<protein>
    <submittedName>
        <fullName evidence="1">Uncharacterized protein</fullName>
    </submittedName>
</protein>
<evidence type="ECO:0000313" key="1">
    <source>
        <dbReference type="EMBL" id="KAH9522125.1"/>
    </source>
</evidence>
<sequence length="67" mass="7546">MNTQKLQSHIAITTILGGFSIQKAIEWHNIKVTKKSPSVYEQDKNISNETIKALALLMRCSNVCPLF</sequence>
<dbReference type="AlphaFoldDB" id="A0A922I671"/>
<reference evidence="1" key="2">
    <citation type="journal article" date="2022" name="Res Sq">
        <title>Comparative Genomics Reveals Insights into the Divergent Evolution of Astigmatic Mites and Household Pest Adaptations.</title>
        <authorList>
            <person name="Xiong Q."/>
            <person name="Wan A.T.-Y."/>
            <person name="Liu X.-Y."/>
            <person name="Fung C.S.-H."/>
            <person name="Xiao X."/>
            <person name="Malainual N."/>
            <person name="Hou J."/>
            <person name="Wang L."/>
            <person name="Wang M."/>
            <person name="Yang K."/>
            <person name="Cui Y."/>
            <person name="Leung E."/>
            <person name="Nong W."/>
            <person name="Shin S.-K."/>
            <person name="Au S."/>
            <person name="Jeong K.Y."/>
            <person name="Chew F.T."/>
            <person name="Hui J."/>
            <person name="Leung T.F."/>
            <person name="Tungtrongchitr A."/>
            <person name="Zhong N."/>
            <person name="Liu Z."/>
            <person name="Tsui S."/>
        </authorList>
    </citation>
    <scope>NUCLEOTIDE SEQUENCE</scope>
    <source>
        <strain evidence="1">Derf</strain>
        <tissue evidence="1">Whole organism</tissue>
    </source>
</reference>
<organism evidence="1 2">
    <name type="scientific">Dermatophagoides farinae</name>
    <name type="common">American house dust mite</name>
    <dbReference type="NCBI Taxonomy" id="6954"/>
    <lineage>
        <taxon>Eukaryota</taxon>
        <taxon>Metazoa</taxon>
        <taxon>Ecdysozoa</taxon>
        <taxon>Arthropoda</taxon>
        <taxon>Chelicerata</taxon>
        <taxon>Arachnida</taxon>
        <taxon>Acari</taxon>
        <taxon>Acariformes</taxon>
        <taxon>Sarcoptiformes</taxon>
        <taxon>Astigmata</taxon>
        <taxon>Psoroptidia</taxon>
        <taxon>Analgoidea</taxon>
        <taxon>Pyroglyphidae</taxon>
        <taxon>Dermatophagoidinae</taxon>
        <taxon>Dermatophagoides</taxon>
    </lineage>
</organism>
<dbReference type="EMBL" id="ASGP02000002">
    <property type="protein sequence ID" value="KAH9522125.1"/>
    <property type="molecule type" value="Genomic_DNA"/>
</dbReference>
<reference evidence="1" key="1">
    <citation type="submission" date="2013-05" db="EMBL/GenBank/DDBJ databases">
        <authorList>
            <person name="Yim A.K.Y."/>
            <person name="Chan T.F."/>
            <person name="Ji K.M."/>
            <person name="Liu X.Y."/>
            <person name="Zhou J.W."/>
            <person name="Li R.Q."/>
            <person name="Yang K.Y."/>
            <person name="Li J."/>
            <person name="Li M."/>
            <person name="Law P.T.W."/>
            <person name="Wu Y.L."/>
            <person name="Cai Z.L."/>
            <person name="Qin H."/>
            <person name="Bao Y."/>
            <person name="Leung R.K.K."/>
            <person name="Ng P.K.S."/>
            <person name="Zou J."/>
            <person name="Zhong X.J."/>
            <person name="Ran P.X."/>
            <person name="Zhong N.S."/>
            <person name="Liu Z.G."/>
            <person name="Tsui S.K.W."/>
        </authorList>
    </citation>
    <scope>NUCLEOTIDE SEQUENCE</scope>
    <source>
        <strain evidence="1">Derf</strain>
        <tissue evidence="1">Whole organism</tissue>
    </source>
</reference>
<keyword evidence="2" id="KW-1185">Reference proteome</keyword>
<evidence type="ECO:0000313" key="2">
    <source>
        <dbReference type="Proteomes" id="UP000790347"/>
    </source>
</evidence>
<gene>
    <name evidence="1" type="ORF">DERF_005725</name>
</gene>
<dbReference type="Proteomes" id="UP000790347">
    <property type="component" value="Unassembled WGS sequence"/>
</dbReference>
<comment type="caution">
    <text evidence="1">The sequence shown here is derived from an EMBL/GenBank/DDBJ whole genome shotgun (WGS) entry which is preliminary data.</text>
</comment>